<sequence>MFSKMLTKILVPYDGSKYSVKALTRATELAHNLDSEIILFSVVNVGYVSPPGLLGIIKSKKEKDTIKKWSKSVKADTEKMLKNALKKCESKGITASYVISEGEISSKILDFASKKKISLIVIGSHGLHGIGKLKTLGSVSRRVSENAKCPVLIVR</sequence>
<accession>A0AC60W2Z3</accession>
<evidence type="ECO:0000313" key="2">
    <source>
        <dbReference type="Proteomes" id="UP000526786"/>
    </source>
</evidence>
<dbReference type="EMBL" id="JACENC010000136">
    <property type="protein sequence ID" value="MBA4453986.1"/>
    <property type="molecule type" value="Genomic_DNA"/>
</dbReference>
<dbReference type="Proteomes" id="UP000526786">
    <property type="component" value="Unassembled WGS sequence"/>
</dbReference>
<name>A0AC60W2Z3_9ARCH</name>
<comment type="caution">
    <text evidence="1">The sequence shown here is derived from an EMBL/GenBank/DDBJ whole genome shotgun (WGS) entry which is preliminary data.</text>
</comment>
<organism evidence="1 2">
    <name type="scientific">Candidatus Nitrosomaritimum aestuariumsis</name>
    <dbReference type="NCBI Taxonomy" id="3342354"/>
    <lineage>
        <taxon>Archaea</taxon>
        <taxon>Nitrososphaerota</taxon>
        <taxon>Nitrososphaeria</taxon>
        <taxon>Nitrosopumilales</taxon>
        <taxon>Nitrosopumilaceae</taxon>
        <taxon>Candidatus Nitrosomaritimum</taxon>
    </lineage>
</organism>
<reference evidence="1 2" key="1">
    <citation type="journal article" date="2020" name="Appl. Environ. Microbiol.">
        <title>Genomic Characteristics of a Novel Species of Ammonia-Oxidizing Archaea from the Jiulong River Estuary.</title>
        <authorList>
            <person name="Zou D."/>
            <person name="Wan R."/>
            <person name="Han L."/>
            <person name="Xu M.N."/>
            <person name="Liu Y."/>
            <person name="Liu H."/>
            <person name="Kao S.J."/>
            <person name="Li M."/>
        </authorList>
    </citation>
    <scope>NUCLEOTIDE SEQUENCE [LARGE SCALE GENOMIC DNA]</scope>
    <source>
        <strain evidence="1">W2bin3</strain>
    </source>
</reference>
<evidence type="ECO:0000313" key="1">
    <source>
        <dbReference type="EMBL" id="MBA4453986.1"/>
    </source>
</evidence>
<proteinExistence type="predicted"/>
<protein>
    <submittedName>
        <fullName evidence="1">Universal stress protein</fullName>
    </submittedName>
</protein>
<gene>
    <name evidence="1" type="ORF">H2B05_03475</name>
</gene>